<evidence type="ECO:0000256" key="1">
    <source>
        <dbReference type="ARBA" id="ARBA00004496"/>
    </source>
</evidence>
<evidence type="ECO:0000256" key="5">
    <source>
        <dbReference type="ARBA" id="ARBA00023135"/>
    </source>
</evidence>
<keyword evidence="6 7" id="KW-0687">Ribonucleoprotein</keyword>
<protein>
    <recommendedName>
        <fullName evidence="7">Signal recognition particle subunit SRP14</fullName>
    </recommendedName>
    <alternativeName>
        <fullName evidence="7">Signal recognition particle 14 kDa protein</fullName>
    </alternativeName>
</protein>
<name>A0AAJ8JS85_9TREE</name>
<dbReference type="Pfam" id="PF02290">
    <property type="entry name" value="SRP14"/>
    <property type="match status" value="1"/>
</dbReference>
<evidence type="ECO:0000256" key="3">
    <source>
        <dbReference type="ARBA" id="ARBA00022490"/>
    </source>
</evidence>
<comment type="function">
    <text evidence="7">Component of the signal recognition particle (SRP) complex, a ribonucleoprotein complex that mediates the cotranslational targeting of secretory and membrane proteins to the endoplasmic reticulum (ER).</text>
</comment>
<dbReference type="GO" id="GO:0008312">
    <property type="term" value="F:7S RNA binding"/>
    <property type="evidence" value="ECO:0007669"/>
    <property type="project" value="UniProtKB-UniRule"/>
</dbReference>
<evidence type="ECO:0000256" key="2">
    <source>
        <dbReference type="ARBA" id="ARBA00010349"/>
    </source>
</evidence>
<keyword evidence="4 7" id="KW-0694">RNA-binding</keyword>
<evidence type="ECO:0000256" key="8">
    <source>
        <dbReference type="SAM" id="MobiDB-lite"/>
    </source>
</evidence>
<reference evidence="9" key="1">
    <citation type="submission" date="2016-06" db="EMBL/GenBank/DDBJ databases">
        <authorList>
            <person name="Cuomo C."/>
            <person name="Litvintseva A."/>
            <person name="Heitman J."/>
            <person name="Chen Y."/>
            <person name="Sun S."/>
            <person name="Springer D."/>
            <person name="Dromer F."/>
            <person name="Young S."/>
            <person name="Zeng Q."/>
            <person name="Chapman S."/>
            <person name="Gujja S."/>
            <person name="Saif S."/>
            <person name="Birren B."/>
        </authorList>
    </citation>
    <scope>NUCLEOTIDE SEQUENCE</scope>
    <source>
        <strain evidence="9">CBS 7841</strain>
    </source>
</reference>
<dbReference type="Gene3D" id="3.30.720.10">
    <property type="entry name" value="Signal recognition particle alu RNA binding heterodimer, srp9/1"/>
    <property type="match status" value="1"/>
</dbReference>
<dbReference type="SUPFAM" id="SSF54762">
    <property type="entry name" value="Signal recognition particle alu RNA binding heterodimer, SRP9/14"/>
    <property type="match status" value="1"/>
</dbReference>
<dbReference type="EMBL" id="CP143786">
    <property type="protein sequence ID" value="WVN87494.1"/>
    <property type="molecule type" value="Genomic_DNA"/>
</dbReference>
<accession>A0AAJ8JS85</accession>
<feature type="region of interest" description="Disordered" evidence="8">
    <location>
        <begin position="102"/>
        <end position="147"/>
    </location>
</feature>
<evidence type="ECO:0000256" key="6">
    <source>
        <dbReference type="ARBA" id="ARBA00023274"/>
    </source>
</evidence>
<dbReference type="GO" id="GO:0005786">
    <property type="term" value="C:signal recognition particle, endoplasmic reticulum targeting"/>
    <property type="evidence" value="ECO:0007669"/>
    <property type="project" value="UniProtKB-UniRule"/>
</dbReference>
<dbReference type="AlphaFoldDB" id="A0AAJ8JS85"/>
<sequence length="244" mass="27877">MLQQLLSLEEFLAKLGQCFLEPSSSSSIWLTHKRLPVPSDADVRMDDTGADNTSVGSEESEYEVLIRCTQGDNKFSTKISASSLSSFHAAYGALLKQSMAPLMRKRDKKKEKARTDALAKKRKELAEGRDKGESQRRERRRLRGKDLSLDKRSSKAIWTYRENEIEAAQVVIYVHVNHHSVPALLIIQPRRSFYHVIVSKKSSNRPKHVTLSNQVRTQLASYHENHHINHAQLGMYKSRIDHVC</sequence>
<comment type="subunit">
    <text evidence="7">Component of a fungal signal recognition particle (SRP) complex that consists of a 7SL RNA molecule (scR1) and at least six protein subunits: SRP72, SRP68, SRP54, SEC65, SRP21 and SRP14.</text>
</comment>
<evidence type="ECO:0000313" key="10">
    <source>
        <dbReference type="Proteomes" id="UP000094043"/>
    </source>
</evidence>
<reference evidence="9" key="3">
    <citation type="submission" date="2024-01" db="EMBL/GenBank/DDBJ databases">
        <authorList>
            <person name="Coelho M.A."/>
            <person name="David-Palma M."/>
            <person name="Shea T."/>
            <person name="Sun S."/>
            <person name="Cuomo C.A."/>
            <person name="Heitman J."/>
        </authorList>
    </citation>
    <scope>NUCLEOTIDE SEQUENCE</scope>
    <source>
        <strain evidence="9">CBS 7841</strain>
    </source>
</reference>
<proteinExistence type="inferred from homology"/>
<evidence type="ECO:0000256" key="7">
    <source>
        <dbReference type="RuleBase" id="RU368100"/>
    </source>
</evidence>
<feature type="compositionally biased region" description="Basic residues" evidence="8">
    <location>
        <begin position="103"/>
        <end position="112"/>
    </location>
</feature>
<dbReference type="InterPro" id="IPR009018">
    <property type="entry name" value="Signal_recog_particle_SRP9/14"/>
</dbReference>
<comment type="subcellular location">
    <subcellularLocation>
        <location evidence="1 7">Cytoplasm</location>
    </subcellularLocation>
</comment>
<feature type="compositionally biased region" description="Basic and acidic residues" evidence="8">
    <location>
        <begin position="113"/>
        <end position="136"/>
    </location>
</feature>
<evidence type="ECO:0000313" key="9">
    <source>
        <dbReference type="EMBL" id="WVN87494.1"/>
    </source>
</evidence>
<organism evidence="9 10">
    <name type="scientific">Cryptococcus depauperatus CBS 7841</name>
    <dbReference type="NCBI Taxonomy" id="1295531"/>
    <lineage>
        <taxon>Eukaryota</taxon>
        <taxon>Fungi</taxon>
        <taxon>Dikarya</taxon>
        <taxon>Basidiomycota</taxon>
        <taxon>Agaricomycotina</taxon>
        <taxon>Tremellomycetes</taxon>
        <taxon>Tremellales</taxon>
        <taxon>Cryptococcaceae</taxon>
        <taxon>Cryptococcus</taxon>
    </lineage>
</organism>
<evidence type="ECO:0000256" key="4">
    <source>
        <dbReference type="ARBA" id="ARBA00022884"/>
    </source>
</evidence>
<reference evidence="9" key="2">
    <citation type="journal article" date="2022" name="Elife">
        <title>Obligate sexual reproduction of a homothallic fungus closely related to the Cryptococcus pathogenic species complex.</title>
        <authorList>
            <person name="Passer A.R."/>
            <person name="Clancey S.A."/>
            <person name="Shea T."/>
            <person name="David-Palma M."/>
            <person name="Averette A.F."/>
            <person name="Boekhout T."/>
            <person name="Porcel B.M."/>
            <person name="Nowrousian M."/>
            <person name="Cuomo C.A."/>
            <person name="Sun S."/>
            <person name="Heitman J."/>
            <person name="Coelho M.A."/>
        </authorList>
    </citation>
    <scope>NUCLEOTIDE SEQUENCE</scope>
    <source>
        <strain evidence="9">CBS 7841</strain>
    </source>
</reference>
<keyword evidence="5 7" id="KW-0733">Signal recognition particle</keyword>
<keyword evidence="3 7" id="KW-0963">Cytoplasm</keyword>
<dbReference type="RefSeq" id="XP_066068194.1">
    <property type="nucleotide sequence ID" value="XM_066212097.1"/>
</dbReference>
<keyword evidence="10" id="KW-1185">Reference proteome</keyword>
<dbReference type="GO" id="GO:0006614">
    <property type="term" value="P:SRP-dependent cotranslational protein targeting to membrane"/>
    <property type="evidence" value="ECO:0007669"/>
    <property type="project" value="UniProtKB-UniRule"/>
</dbReference>
<dbReference type="PANTHER" id="PTHR12013">
    <property type="entry name" value="SIGNAL RECOGNITION PARTICLE 14 KD PROTEIN"/>
    <property type="match status" value="1"/>
</dbReference>
<dbReference type="InterPro" id="IPR003210">
    <property type="entry name" value="Signal_recog_particle_SRP14"/>
</dbReference>
<comment type="similarity">
    <text evidence="2 7">Belongs to the SRP14 family.</text>
</comment>
<dbReference type="GeneID" id="91086887"/>
<dbReference type="GO" id="GO:0030942">
    <property type="term" value="F:endoplasmic reticulum signal peptide binding"/>
    <property type="evidence" value="ECO:0007669"/>
    <property type="project" value="UniProtKB-UniRule"/>
</dbReference>
<dbReference type="KEGG" id="cdep:91086887"/>
<dbReference type="Proteomes" id="UP000094043">
    <property type="component" value="Chromosome 3"/>
</dbReference>
<gene>
    <name evidence="9" type="ORF">L203_102676</name>
</gene>